<dbReference type="SFLD" id="SFLDG01181">
    <property type="entry name" value="SUF2"/>
    <property type="match status" value="1"/>
</dbReference>
<evidence type="ECO:0000313" key="4">
    <source>
        <dbReference type="Proteomes" id="UP000708148"/>
    </source>
</evidence>
<evidence type="ECO:0000256" key="1">
    <source>
        <dbReference type="SAM" id="MobiDB-lite"/>
    </source>
</evidence>
<keyword evidence="4" id="KW-1185">Reference proteome</keyword>
<gene>
    <name evidence="3" type="ORF">OSTQU699_LOCUS10831</name>
</gene>
<dbReference type="Pfam" id="PF13417">
    <property type="entry name" value="GST_N_3"/>
    <property type="match status" value="2"/>
</dbReference>
<dbReference type="Gene3D" id="3.40.30.10">
    <property type="entry name" value="Glutaredoxin"/>
    <property type="match status" value="2"/>
</dbReference>
<dbReference type="CDD" id="cd03041">
    <property type="entry name" value="GST_N_2GST_N"/>
    <property type="match status" value="1"/>
</dbReference>
<accession>A0A8S1JGV3</accession>
<dbReference type="SUPFAM" id="SSF52833">
    <property type="entry name" value="Thioredoxin-like"/>
    <property type="match status" value="2"/>
</dbReference>
<feature type="domain" description="GST N-terminal" evidence="2">
    <location>
        <begin position="122"/>
        <end position="204"/>
    </location>
</feature>
<feature type="compositionally biased region" description="Low complexity" evidence="1">
    <location>
        <begin position="1"/>
        <end position="14"/>
    </location>
</feature>
<dbReference type="PROSITE" id="PS50404">
    <property type="entry name" value="GST_NTER"/>
    <property type="match status" value="2"/>
</dbReference>
<dbReference type="InterPro" id="IPR004045">
    <property type="entry name" value="Glutathione_S-Trfase_N"/>
</dbReference>
<dbReference type="AlphaFoldDB" id="A0A8S1JGV3"/>
<evidence type="ECO:0000313" key="3">
    <source>
        <dbReference type="EMBL" id="CAD7705476.1"/>
    </source>
</evidence>
<evidence type="ECO:0000259" key="2">
    <source>
        <dbReference type="PROSITE" id="PS50404"/>
    </source>
</evidence>
<proteinExistence type="predicted"/>
<dbReference type="EMBL" id="CAJHUC010003134">
    <property type="protein sequence ID" value="CAD7705476.1"/>
    <property type="molecule type" value="Genomic_DNA"/>
</dbReference>
<feature type="domain" description="GST N-terminal" evidence="2">
    <location>
        <begin position="243"/>
        <end position="324"/>
    </location>
</feature>
<dbReference type="PROSITE" id="PS51354">
    <property type="entry name" value="GLUTAREDOXIN_2"/>
    <property type="match status" value="2"/>
</dbReference>
<dbReference type="InterPro" id="IPR040079">
    <property type="entry name" value="Glutathione_S-Trfase"/>
</dbReference>
<organism evidence="3 4">
    <name type="scientific">Ostreobium quekettii</name>
    <dbReference type="NCBI Taxonomy" id="121088"/>
    <lineage>
        <taxon>Eukaryota</taxon>
        <taxon>Viridiplantae</taxon>
        <taxon>Chlorophyta</taxon>
        <taxon>core chlorophytes</taxon>
        <taxon>Ulvophyceae</taxon>
        <taxon>TCBD clade</taxon>
        <taxon>Bryopsidales</taxon>
        <taxon>Ostreobineae</taxon>
        <taxon>Ostreobiaceae</taxon>
        <taxon>Ostreobium</taxon>
    </lineage>
</organism>
<dbReference type="PANTHER" id="PTHR45288:SF2">
    <property type="entry name" value="THIOREDOXIN FAMILY PROTEIN"/>
    <property type="match status" value="1"/>
</dbReference>
<reference evidence="3" key="1">
    <citation type="submission" date="2020-12" db="EMBL/GenBank/DDBJ databases">
        <authorList>
            <person name="Iha C."/>
        </authorList>
    </citation>
    <scope>NUCLEOTIDE SEQUENCE</scope>
</reference>
<protein>
    <recommendedName>
        <fullName evidence="2">GST N-terminal domain-containing protein</fullName>
    </recommendedName>
</protein>
<dbReference type="GO" id="GO:0009507">
    <property type="term" value="C:chloroplast"/>
    <property type="evidence" value="ECO:0007669"/>
    <property type="project" value="TreeGrafter"/>
</dbReference>
<comment type="caution">
    <text evidence="3">The sequence shown here is derived from an EMBL/GenBank/DDBJ whole genome shotgun (WGS) entry which is preliminary data.</text>
</comment>
<dbReference type="Proteomes" id="UP000708148">
    <property type="component" value="Unassembled WGS sequence"/>
</dbReference>
<dbReference type="PANTHER" id="PTHR45288">
    <property type="entry name" value="THIOREDOXIN FAMILY PROTEIN"/>
    <property type="match status" value="1"/>
</dbReference>
<dbReference type="OrthoDB" id="422574at2759"/>
<name>A0A8S1JGV3_9CHLO</name>
<feature type="region of interest" description="Disordered" evidence="1">
    <location>
        <begin position="1"/>
        <end position="62"/>
    </location>
</feature>
<dbReference type="InterPro" id="IPR036249">
    <property type="entry name" value="Thioredoxin-like_sf"/>
</dbReference>
<sequence length="330" mass="36243">MAAAPGALSGLPAARRIPSSRQAPPCGAMAPSRKNLHGQQSARSARRSGHVVRAAESNSGGGGQSWLQVLCPFLKMFSGGDPAEARPRWLEVTTSGLASITRMPYGTSAGDASRNRASDPAQPLQLYEFEACPFCRRVREAVTDLDLTVDVYPCPKDAIRNRAEVLSRGGKSMFPYLIDPNTGKEMYESAEIVQYLYDTYGAGAQVPEGLVNSTLRTGWMPTLLRIGRGLVRYENAEREAPEKLLELYNYENNQFARLVREALCELELPYRLISAGKGSKNRNKLEEESGKTTVPYLVDPNKGVKMAESDQIVDYLFKNYSRQPVGQSAS</sequence>
<dbReference type="SFLD" id="SFLDS00019">
    <property type="entry name" value="Glutathione_Transferase_(cytos"/>
    <property type="match status" value="1"/>
</dbReference>